<proteinExistence type="predicted"/>
<sequence>MISERLKEVRCSLHFSQKQMTEKVLDR</sequence>
<accession>U6F7Z2</accession>
<name>U6F7Z2_LACHE</name>
<dbReference type="Proteomes" id="UP000017247">
    <property type="component" value="Unassembled WGS sequence"/>
</dbReference>
<organism evidence="1">
    <name type="scientific">Lactobacillus helveticus CIRM-BIA 104</name>
    <dbReference type="NCBI Taxonomy" id="1226333"/>
    <lineage>
        <taxon>Bacteria</taxon>
        <taxon>Bacillati</taxon>
        <taxon>Bacillota</taxon>
        <taxon>Bacilli</taxon>
        <taxon>Lactobacillales</taxon>
        <taxon>Lactobacillaceae</taxon>
        <taxon>Lactobacillus</taxon>
    </lineage>
</organism>
<comment type="caution">
    <text evidence="1">The sequence shown here is derived from an EMBL/GenBank/DDBJ whole genome shotgun (WGS) entry which is preliminary data.</text>
</comment>
<dbReference type="AlphaFoldDB" id="U6F7Z2"/>
<evidence type="ECO:0000313" key="1">
    <source>
        <dbReference type="EMBL" id="CDI60323.1"/>
    </source>
</evidence>
<gene>
    <name evidence="1" type="ORF">LHCIRMBIA104_02235</name>
</gene>
<dbReference type="HOGENOM" id="CLU_3414769_0_0_9"/>
<dbReference type="EMBL" id="CBUL010000078">
    <property type="protein sequence ID" value="CDI60323.1"/>
    <property type="molecule type" value="Genomic_DNA"/>
</dbReference>
<reference evidence="1" key="1">
    <citation type="submission" date="2013-09" db="EMBL/GenBank/DDBJ databases">
        <title>Draft Genome Sequence of five Lactobacillus helveticus strains CIRM-BIA 101T, 103, 104, 951 and 953 isolated from milk product.</title>
        <authorList>
            <person name="Valence F."/>
            <person name="Chuat V."/>
            <person name="Ma L."/>
            <person name="Creno S."/>
            <person name="Falentin H."/>
            <person name="Lortal S."/>
            <person name="Bizet C."/>
            <person name="Clermont D."/>
            <person name="Loux V."/>
            <person name="Bouchier C."/>
            <person name="Cousin S."/>
        </authorList>
    </citation>
    <scope>NUCLEOTIDE SEQUENCE [LARGE SCALE GENOMIC DNA]</scope>
    <source>
        <strain evidence="1">CIRM-BIA 104</strain>
    </source>
</reference>
<protein>
    <submittedName>
        <fullName evidence="1">Uncharacterized protein</fullName>
    </submittedName>
</protein>